<dbReference type="AlphaFoldDB" id="A0AAD8KSC2"/>
<dbReference type="InterPro" id="IPR005135">
    <property type="entry name" value="Endo/exonuclease/phosphatase"/>
</dbReference>
<dbReference type="InterPro" id="IPR036691">
    <property type="entry name" value="Endo/exonu/phosph_ase_sf"/>
</dbReference>
<keyword evidence="4" id="KW-1185">Reference proteome</keyword>
<proteinExistence type="predicted"/>
<protein>
    <submittedName>
        <fullName evidence="3">Uncharacterized protein</fullName>
    </submittedName>
</protein>
<dbReference type="PANTHER" id="PTHR33710">
    <property type="entry name" value="BNAC02G09200D PROTEIN"/>
    <property type="match status" value="1"/>
</dbReference>
<comment type="caution">
    <text evidence="3">The sequence shown here is derived from an EMBL/GenBank/DDBJ whole genome shotgun (WGS) entry which is preliminary data.</text>
</comment>
<feature type="domain" description="Endonuclease/exonuclease/phosphatase" evidence="1">
    <location>
        <begin position="379"/>
        <end position="568"/>
    </location>
</feature>
<dbReference type="Pfam" id="PF03372">
    <property type="entry name" value="Exo_endo_phos"/>
    <property type="match status" value="1"/>
</dbReference>
<dbReference type="SUPFAM" id="SSF56219">
    <property type="entry name" value="DNase I-like"/>
    <property type="match status" value="1"/>
</dbReference>
<dbReference type="EMBL" id="JAUHHV010000004">
    <property type="protein sequence ID" value="KAK1428158.1"/>
    <property type="molecule type" value="Genomic_DNA"/>
</dbReference>
<feature type="domain" description="Reverse transcriptase zinc-binding" evidence="2">
    <location>
        <begin position="687"/>
        <end position="755"/>
    </location>
</feature>
<dbReference type="Pfam" id="PF13966">
    <property type="entry name" value="zf-RVT"/>
    <property type="match status" value="1"/>
</dbReference>
<organism evidence="3 4">
    <name type="scientific">Tagetes erecta</name>
    <name type="common">African marigold</name>
    <dbReference type="NCBI Taxonomy" id="13708"/>
    <lineage>
        <taxon>Eukaryota</taxon>
        <taxon>Viridiplantae</taxon>
        <taxon>Streptophyta</taxon>
        <taxon>Embryophyta</taxon>
        <taxon>Tracheophyta</taxon>
        <taxon>Spermatophyta</taxon>
        <taxon>Magnoliopsida</taxon>
        <taxon>eudicotyledons</taxon>
        <taxon>Gunneridae</taxon>
        <taxon>Pentapetalae</taxon>
        <taxon>asterids</taxon>
        <taxon>campanulids</taxon>
        <taxon>Asterales</taxon>
        <taxon>Asteraceae</taxon>
        <taxon>Asteroideae</taxon>
        <taxon>Heliantheae alliance</taxon>
        <taxon>Tageteae</taxon>
        <taxon>Tagetes</taxon>
    </lineage>
</organism>
<sequence length="859" mass="97055">MYLLVLDKSTFDTIAGHCGRIIKSSNADLYDVNLSVKPMVILVNSAQKVSKEVSILWNKKMFKCWIIETESHWKPEFLNKPLSGFFTNNAHFTGSDVESPTSSDDCSNSTSCKHSMHATTENKTVSSNEMGNSVIQDLEEGEILVGENPERMEEDDQSPIDRDILIGQPVEIPKGHGHLNVKSNMVPQLNVNSVNIGPDLSRKRPRVHDHLECDFPTELNRVFGPSTFGPGIPFALDSSSNRIIGTQPPPTLSFHLSSSCNPPLDSSNLQTPSSMKEIIYNQAEEHQTLFSSLVHAPPNTDLPTVIPGLDHAASVPGTFIVDTSNQSIPHSNNLGGQPEDWVSREATDTLLLARELGINMENHVDLVIETIEGKGSNRETQLADSERIPFSALWDGTDYDSVAVNSSGRSGGLACCWDKSIFQKNQVFKSSNYIIVSGQWLGVNREINLANIYGPKDPADKRRLWEELCHLKSLSDGLWVFMGDFNAIRNSNDRSSSSGSDTSIDDFNDFIHQAELVEYQMGGSSEYTWMKDDGSIFSKLDRFLVCDRFFNLWPLASVSCLPRKWSDHNPLVLITRLLDYGPCPFKTYDSWLTDSSLIDVVKSSWESSQIYGATDFVLARKLKFLKGAIREWHSNKLKENEKIERDLESKSQHYEAKALLNSLTVADHEIWRNTKRLQLRRLQDCDIGHSISWLRWIPPNVLSFIWKLDIDRIPVTSNLIQRGVPNLSPTCSLCSLEIEDTNHLFLNCVLAKEVWNKLSWWVSYDFSQVVSVKDLTIPFNNPSIPISHQKVLTLIVYSTLWFLWKSRNKWIFERKRASADSIIEDIKSHAFLWATNRCSSIQGDWEVWCIDPLRGIRGS</sequence>
<dbReference type="InterPro" id="IPR026960">
    <property type="entry name" value="RVT-Znf"/>
</dbReference>
<dbReference type="Proteomes" id="UP001229421">
    <property type="component" value="Unassembled WGS sequence"/>
</dbReference>
<reference evidence="3" key="1">
    <citation type="journal article" date="2023" name="bioRxiv">
        <title>Improved chromosome-level genome assembly for marigold (Tagetes erecta).</title>
        <authorList>
            <person name="Jiang F."/>
            <person name="Yuan L."/>
            <person name="Wang S."/>
            <person name="Wang H."/>
            <person name="Xu D."/>
            <person name="Wang A."/>
            <person name="Fan W."/>
        </authorList>
    </citation>
    <scope>NUCLEOTIDE SEQUENCE</scope>
    <source>
        <strain evidence="3">WSJ</strain>
        <tissue evidence="3">Leaf</tissue>
    </source>
</reference>
<dbReference type="Gene3D" id="3.60.10.10">
    <property type="entry name" value="Endonuclease/exonuclease/phosphatase"/>
    <property type="match status" value="1"/>
</dbReference>
<evidence type="ECO:0000313" key="4">
    <source>
        <dbReference type="Proteomes" id="UP001229421"/>
    </source>
</evidence>
<dbReference type="PANTHER" id="PTHR33710:SF64">
    <property type="entry name" value="ENDONUCLEASE_EXONUCLEASE_PHOSPHATASE DOMAIN-CONTAINING PROTEIN"/>
    <property type="match status" value="1"/>
</dbReference>
<accession>A0AAD8KSC2</accession>
<evidence type="ECO:0000259" key="1">
    <source>
        <dbReference type="Pfam" id="PF03372"/>
    </source>
</evidence>
<gene>
    <name evidence="3" type="ORF">QVD17_16986</name>
</gene>
<name>A0AAD8KSC2_TARER</name>
<evidence type="ECO:0000259" key="2">
    <source>
        <dbReference type="Pfam" id="PF13966"/>
    </source>
</evidence>
<evidence type="ECO:0000313" key="3">
    <source>
        <dbReference type="EMBL" id="KAK1428158.1"/>
    </source>
</evidence>